<reference evidence="5" key="1">
    <citation type="submission" date="2019-04" db="EMBL/GenBank/DDBJ databases">
        <title>Sequencing of skin fungus with MAO and IRED activity.</title>
        <authorList>
            <person name="Marsaioli A.J."/>
            <person name="Bonatto J.M.C."/>
            <person name="Reis Junior O."/>
        </authorList>
    </citation>
    <scope>NUCLEOTIDE SEQUENCE</scope>
    <source>
        <strain evidence="5">28M1</strain>
    </source>
</reference>
<dbReference type="InterPro" id="IPR051236">
    <property type="entry name" value="HAT_RTT109-like"/>
</dbReference>
<protein>
    <recommendedName>
        <fullName evidence="2">Altered inheritance of mitochondria protein 6</fullName>
    </recommendedName>
</protein>
<evidence type="ECO:0000313" key="6">
    <source>
        <dbReference type="Proteomes" id="UP000758155"/>
    </source>
</evidence>
<keyword evidence="4" id="KW-0812">Transmembrane</keyword>
<feature type="transmembrane region" description="Helical" evidence="4">
    <location>
        <begin position="117"/>
        <end position="141"/>
    </location>
</feature>
<dbReference type="PANTHER" id="PTHR31571">
    <property type="entry name" value="ALTERED INHERITANCE OF MITOCHONDRIA PROTEIN 6"/>
    <property type="match status" value="1"/>
</dbReference>
<evidence type="ECO:0000256" key="4">
    <source>
        <dbReference type="SAM" id="Phobius"/>
    </source>
</evidence>
<name>A0A9P5BX01_9PLEO</name>
<keyword evidence="6" id="KW-1185">Reference proteome</keyword>
<comment type="similarity">
    <text evidence="1">Belongs to the AIM6 family.</text>
</comment>
<comment type="caution">
    <text evidence="5">The sequence shown here is derived from an EMBL/GenBank/DDBJ whole genome shotgun (WGS) entry which is preliminary data.</text>
</comment>
<feature type="region of interest" description="Disordered" evidence="3">
    <location>
        <begin position="362"/>
        <end position="393"/>
    </location>
</feature>
<keyword evidence="4" id="KW-1133">Transmembrane helix</keyword>
<gene>
    <name evidence="5" type="primary">AIM6</name>
    <name evidence="5" type="ORF">E8E12_003390</name>
</gene>
<dbReference type="PANTHER" id="PTHR31571:SF1">
    <property type="entry name" value="ALTERED INHERITANCE OF MITOCHONDRIA PROTEIN 6"/>
    <property type="match status" value="1"/>
</dbReference>
<evidence type="ECO:0000256" key="3">
    <source>
        <dbReference type="SAM" id="MobiDB-lite"/>
    </source>
</evidence>
<sequence length="493" mass="55344">MASDSAELRVASPSAQPLLHNHLTSDFDISRAKSPRGDKDFSTVTERALEDGDASDSDSDASLGQHPTFWGRCLMAVRRRRPSLSRADYETGRLPAFEKRRRAWRVKKYVWRKRDGAWGCLGIVGFVVFFFGCVHIVNAFLGYLPLIHDDPAAVALDWTQPNQASTDKASYLLDITKDVTPIPCHSHNDYWRRVPLYDALRWGCTGVEADVWLFDEDLFVGHSTHALTKNRTFTSMYVDPLVRMLDHKNSNTTFLSPTDLNSTSKRGVFDTAPQQTLVLLVDFKNNGSQIWPYVSSQIDALREKGYLSYFDGTSTHEGPITVVATGNAPFDLVVANSTYRDIFFDAPLDRLYVEPSSSSSDAAVDQAQYDDTNSTAPASTSSSGQGTVGTTPDSHFDSSNSFYASTNFKKSIGRIWWGHLTAKQTELIKGQIKGAHQRGLKVRYWGAPKWPIALRNRVWWDLVGLGVDYLNGDDLVGMTKFDWSVKRHWGWFE</sequence>
<evidence type="ECO:0000256" key="2">
    <source>
        <dbReference type="ARBA" id="ARBA00014286"/>
    </source>
</evidence>
<proteinExistence type="inferred from homology"/>
<accession>A0A9P5BX01</accession>
<feature type="compositionally biased region" description="Low complexity" evidence="3">
    <location>
        <begin position="374"/>
        <end position="391"/>
    </location>
</feature>
<dbReference type="AlphaFoldDB" id="A0A9P5BX01"/>
<evidence type="ECO:0000313" key="5">
    <source>
        <dbReference type="EMBL" id="KAF3032721.1"/>
    </source>
</evidence>
<dbReference type="GO" id="GO:0006629">
    <property type="term" value="P:lipid metabolic process"/>
    <property type="evidence" value="ECO:0007669"/>
    <property type="project" value="InterPro"/>
</dbReference>
<dbReference type="OrthoDB" id="4153866at2759"/>
<dbReference type="Proteomes" id="UP000758155">
    <property type="component" value="Unassembled WGS sequence"/>
</dbReference>
<keyword evidence="4" id="KW-0472">Membrane</keyword>
<dbReference type="EMBL" id="SWKV01000094">
    <property type="protein sequence ID" value="KAF3032721.1"/>
    <property type="molecule type" value="Genomic_DNA"/>
</dbReference>
<dbReference type="SUPFAM" id="SSF51695">
    <property type="entry name" value="PLC-like phosphodiesterases"/>
    <property type="match status" value="1"/>
</dbReference>
<dbReference type="GO" id="GO:0008081">
    <property type="term" value="F:phosphoric diester hydrolase activity"/>
    <property type="evidence" value="ECO:0007669"/>
    <property type="project" value="InterPro"/>
</dbReference>
<dbReference type="InterPro" id="IPR017946">
    <property type="entry name" value="PLC-like_Pdiesterase_TIM-brl"/>
</dbReference>
<organism evidence="5 6">
    <name type="scientific">Didymella heteroderae</name>
    <dbReference type="NCBI Taxonomy" id="1769908"/>
    <lineage>
        <taxon>Eukaryota</taxon>
        <taxon>Fungi</taxon>
        <taxon>Dikarya</taxon>
        <taxon>Ascomycota</taxon>
        <taxon>Pezizomycotina</taxon>
        <taxon>Dothideomycetes</taxon>
        <taxon>Pleosporomycetidae</taxon>
        <taxon>Pleosporales</taxon>
        <taxon>Pleosporineae</taxon>
        <taxon>Didymellaceae</taxon>
        <taxon>Didymella</taxon>
    </lineage>
</organism>
<evidence type="ECO:0000256" key="1">
    <source>
        <dbReference type="ARBA" id="ARBA00008858"/>
    </source>
</evidence>